<feature type="region of interest" description="Disordered" evidence="2">
    <location>
        <begin position="307"/>
        <end position="328"/>
    </location>
</feature>
<keyword evidence="6" id="KW-1185">Reference proteome</keyword>
<dbReference type="SMART" id="SM00757">
    <property type="entry name" value="CRA"/>
    <property type="match status" value="1"/>
</dbReference>
<dbReference type="PANTHER" id="PTHR12864">
    <property type="entry name" value="RAN BINDING PROTEIN 9-RELATED"/>
    <property type="match status" value="1"/>
</dbReference>
<sequence length="769" mass="81910">MQPANVGGYGRSGAMFQHLLNTNNGDGTDSNGIHNGLGNGSASSLRPPYGSSNSNNNINSSSSSLNPAGGSAETDSLWTGGNGTSDSALLRLLGSRNAQLPSFSRAFEPFLRGPAFDNNGPIVPSTNTGFFAPSYLRDSVYVQRLEDQYKAKIQASRENMQQQEQHARQAPAHAHGSAILAASDPATAAATRASTRGMRAGSLYEEAYGGLGTYASLTNISIANAPTIAGDNKMPFSKLDAGFDLDDRGSGRSGAAGRQAGVGTGTGGAGLGSDDEAIAPLPSRWATDDKAPALDVLSDGLSVKLSSSRANDHSQHSGSSTAQEASSVRADHYMPPQCGIYYFEATILSKKREESTMQIGFCEASAKLTRPPGWEHGSWGYHSDDGNAFTETSTGKSYGPTFGPGDVVGCGVNFRTGTAFFTKNGEDLGVAFRDIKGPNLKLFPVVGMKKSGEQVRVNFGQLPFTFDIDGLMKILKTSTDELAPSKSETDLIQQLVLQFLQHDGYVDTARAFAKEIQAEKSALAVAHEPVEGYNVADDDDANKRQGIRRAVLEGDIDRAIALTEAGYPRVLEKNETVQFRLKCRKFIEMIRKEAELNLVHGGNNGTGSSANANTSGDGVARANGHSHQGMDVDDIVMVEDGNDGQARPEGRALVNEALKYGQALQIEFQSEFRPRIQKTLNEIFSLLAYANPLKQPEVAHLLDQRGRVAVAEDLNAAILESTGKSSRSALENLYAQTSVLLEDLRQDGGPGSFVTIKDFVDEIPQPDAP</sequence>
<dbReference type="InterPro" id="IPR043136">
    <property type="entry name" value="B30.2/SPRY_sf"/>
</dbReference>
<evidence type="ECO:0000313" key="6">
    <source>
        <dbReference type="Proteomes" id="UP001642406"/>
    </source>
</evidence>
<dbReference type="InterPro" id="IPR013144">
    <property type="entry name" value="CRA_dom"/>
</dbReference>
<feature type="compositionally biased region" description="Polar residues" evidence="2">
    <location>
        <begin position="316"/>
        <end position="326"/>
    </location>
</feature>
<dbReference type="InterPro" id="IPR006594">
    <property type="entry name" value="LisH"/>
</dbReference>
<dbReference type="Pfam" id="PF00622">
    <property type="entry name" value="SPRY"/>
    <property type="match status" value="1"/>
</dbReference>
<dbReference type="Pfam" id="PF10607">
    <property type="entry name" value="CTLH"/>
    <property type="match status" value="1"/>
</dbReference>
<feature type="region of interest" description="Disordered" evidence="2">
    <location>
        <begin position="250"/>
        <end position="279"/>
    </location>
</feature>
<comment type="caution">
    <text evidence="5">The sequence shown here is derived from an EMBL/GenBank/DDBJ whole genome shotgun (WGS) entry which is preliminary data.</text>
</comment>
<dbReference type="PROSITE" id="PS50188">
    <property type="entry name" value="B302_SPRY"/>
    <property type="match status" value="1"/>
</dbReference>
<evidence type="ECO:0008006" key="7">
    <source>
        <dbReference type="Google" id="ProtNLM"/>
    </source>
</evidence>
<dbReference type="InterPro" id="IPR013320">
    <property type="entry name" value="ConA-like_dom_sf"/>
</dbReference>
<dbReference type="SMART" id="SM00667">
    <property type="entry name" value="LisH"/>
    <property type="match status" value="1"/>
</dbReference>
<dbReference type="InterPro" id="IPR050618">
    <property type="entry name" value="Ubq-SigPath_Reg"/>
</dbReference>
<evidence type="ECO:0000259" key="4">
    <source>
        <dbReference type="PROSITE" id="PS50897"/>
    </source>
</evidence>
<gene>
    <name evidence="5" type="ORF">SBRCBS47491_009616</name>
</gene>
<name>A0ABP0CZN6_9PEZI</name>
<dbReference type="CDD" id="cd12909">
    <property type="entry name" value="SPRY_RanBP9_10"/>
    <property type="match status" value="1"/>
</dbReference>
<dbReference type="InterPro" id="IPR001870">
    <property type="entry name" value="B30.2/SPRY"/>
</dbReference>
<dbReference type="SMART" id="SM00449">
    <property type="entry name" value="SPRY"/>
    <property type="match status" value="1"/>
</dbReference>
<feature type="region of interest" description="Disordered" evidence="2">
    <location>
        <begin position="20"/>
        <end position="80"/>
    </location>
</feature>
<dbReference type="PROSITE" id="PS50897">
    <property type="entry name" value="CTLH"/>
    <property type="match status" value="1"/>
</dbReference>
<dbReference type="InterPro" id="IPR003877">
    <property type="entry name" value="SPRY_dom"/>
</dbReference>
<dbReference type="InterPro" id="IPR035782">
    <property type="entry name" value="SPRY_RanBP9/10"/>
</dbReference>
<evidence type="ECO:0000259" key="3">
    <source>
        <dbReference type="PROSITE" id="PS50188"/>
    </source>
</evidence>
<dbReference type="SMART" id="SM00668">
    <property type="entry name" value="CTLH"/>
    <property type="match status" value="1"/>
</dbReference>
<accession>A0ABP0CZN6</accession>
<feature type="region of interest" description="Disordered" evidence="2">
    <location>
        <begin position="156"/>
        <end position="177"/>
    </location>
</feature>
<dbReference type="InterPro" id="IPR006595">
    <property type="entry name" value="CTLH_C"/>
</dbReference>
<evidence type="ECO:0000256" key="2">
    <source>
        <dbReference type="SAM" id="MobiDB-lite"/>
    </source>
</evidence>
<evidence type="ECO:0000313" key="5">
    <source>
        <dbReference type="EMBL" id="CAK7236375.1"/>
    </source>
</evidence>
<feature type="compositionally biased region" description="Low complexity" evidence="2">
    <location>
        <begin position="21"/>
        <end position="32"/>
    </location>
</feature>
<feature type="compositionally biased region" description="Low complexity" evidence="2">
    <location>
        <begin position="51"/>
        <end position="66"/>
    </location>
</feature>
<feature type="domain" description="CTLH" evidence="4">
    <location>
        <begin position="544"/>
        <end position="597"/>
    </location>
</feature>
<feature type="compositionally biased region" description="Gly residues" evidence="2">
    <location>
        <begin position="260"/>
        <end position="271"/>
    </location>
</feature>
<protein>
    <recommendedName>
        <fullName evidence="7">Protein SSH4</fullName>
    </recommendedName>
</protein>
<comment type="function">
    <text evidence="1">Involved in the proteasome-dependent degradation of fructose-1,6-bisphosphatase.</text>
</comment>
<dbReference type="SUPFAM" id="SSF49899">
    <property type="entry name" value="Concanavalin A-like lectins/glucanases"/>
    <property type="match status" value="1"/>
</dbReference>
<dbReference type="Pfam" id="PF08513">
    <property type="entry name" value="LisH"/>
    <property type="match status" value="1"/>
</dbReference>
<evidence type="ECO:0000256" key="1">
    <source>
        <dbReference type="ARBA" id="ARBA00002343"/>
    </source>
</evidence>
<feature type="domain" description="B30.2/SPRY" evidence="3">
    <location>
        <begin position="263"/>
        <end position="464"/>
    </location>
</feature>
<dbReference type="PROSITE" id="PS50896">
    <property type="entry name" value="LISH"/>
    <property type="match status" value="1"/>
</dbReference>
<reference evidence="5 6" key="1">
    <citation type="submission" date="2024-01" db="EMBL/GenBank/DDBJ databases">
        <authorList>
            <person name="Allen C."/>
            <person name="Tagirdzhanova G."/>
        </authorList>
    </citation>
    <scope>NUCLEOTIDE SEQUENCE [LARGE SCALE GENOMIC DNA]</scope>
</reference>
<dbReference type="EMBL" id="CAWUHC010000157">
    <property type="protein sequence ID" value="CAK7236375.1"/>
    <property type="molecule type" value="Genomic_DNA"/>
</dbReference>
<dbReference type="Proteomes" id="UP001642406">
    <property type="component" value="Unassembled WGS sequence"/>
</dbReference>
<dbReference type="InterPro" id="IPR024964">
    <property type="entry name" value="CTLH/CRA"/>
</dbReference>
<organism evidence="5 6">
    <name type="scientific">Sporothrix bragantina</name>
    <dbReference type="NCBI Taxonomy" id="671064"/>
    <lineage>
        <taxon>Eukaryota</taxon>
        <taxon>Fungi</taxon>
        <taxon>Dikarya</taxon>
        <taxon>Ascomycota</taxon>
        <taxon>Pezizomycotina</taxon>
        <taxon>Sordariomycetes</taxon>
        <taxon>Sordariomycetidae</taxon>
        <taxon>Ophiostomatales</taxon>
        <taxon>Ophiostomataceae</taxon>
        <taxon>Sporothrix</taxon>
    </lineage>
</organism>
<proteinExistence type="predicted"/>
<dbReference type="Gene3D" id="2.60.120.920">
    <property type="match status" value="1"/>
</dbReference>